<evidence type="ECO:0000256" key="1">
    <source>
        <dbReference type="ARBA" id="ARBA00004141"/>
    </source>
</evidence>
<dbReference type="Proteomes" id="UP000182508">
    <property type="component" value="Unassembled WGS sequence"/>
</dbReference>
<reference evidence="7 8" key="1">
    <citation type="submission" date="2016-10" db="EMBL/GenBank/DDBJ databases">
        <authorList>
            <person name="de Groot N.N."/>
        </authorList>
    </citation>
    <scope>NUCLEOTIDE SEQUENCE [LARGE SCALE GENOMIC DNA]</scope>
    <source>
        <strain evidence="7 8">A-4</strain>
    </source>
</reference>
<evidence type="ECO:0000256" key="5">
    <source>
        <dbReference type="SAM" id="Phobius"/>
    </source>
</evidence>
<keyword evidence="2 5" id="KW-0812">Transmembrane</keyword>
<feature type="transmembrane region" description="Helical" evidence="5">
    <location>
        <begin position="82"/>
        <end position="104"/>
    </location>
</feature>
<dbReference type="InterPro" id="IPR013525">
    <property type="entry name" value="ABC2_TM"/>
</dbReference>
<sequence length="227" mass="25138">MGGTLAVTSVTTTWTGVSRLIKDKENHQFDDFLLTGRSNFELHLGYLISSSLIGFVMQIIMFGIMAGYFYWQDGLLIGFEKYPALIAIMALSSLLGASLGLIIGQFFKTVETSERFAVIIGTASGFLVGVYMPIGGLPDFAQTVIKFTPAAYVAAAFRQILIEDSLVEWSHSGMDVKEFLGIGLKWKELTNLNQNISILLVLLVISLFILFILLLQKDFKKVKMVTM</sequence>
<keyword evidence="8" id="KW-1185">Reference proteome</keyword>
<dbReference type="GO" id="GO:0140359">
    <property type="term" value="F:ABC-type transporter activity"/>
    <property type="evidence" value="ECO:0007669"/>
    <property type="project" value="InterPro"/>
</dbReference>
<evidence type="ECO:0000256" key="4">
    <source>
        <dbReference type="ARBA" id="ARBA00023136"/>
    </source>
</evidence>
<evidence type="ECO:0000313" key="7">
    <source>
        <dbReference type="EMBL" id="SDB39246.1"/>
    </source>
</evidence>
<dbReference type="GO" id="GO:0016020">
    <property type="term" value="C:membrane"/>
    <property type="evidence" value="ECO:0007669"/>
    <property type="project" value="UniProtKB-SubCell"/>
</dbReference>
<evidence type="ECO:0000256" key="3">
    <source>
        <dbReference type="ARBA" id="ARBA00022989"/>
    </source>
</evidence>
<feature type="domain" description="ABC-2 type transporter transmembrane" evidence="6">
    <location>
        <begin position="16"/>
        <end position="211"/>
    </location>
</feature>
<evidence type="ECO:0000259" key="6">
    <source>
        <dbReference type="Pfam" id="PF12698"/>
    </source>
</evidence>
<evidence type="ECO:0000256" key="2">
    <source>
        <dbReference type="ARBA" id="ARBA00022692"/>
    </source>
</evidence>
<gene>
    <name evidence="7" type="ORF">SAMN02910293_01940</name>
</gene>
<proteinExistence type="predicted"/>
<feature type="transmembrane region" description="Helical" evidence="5">
    <location>
        <begin position="196"/>
        <end position="215"/>
    </location>
</feature>
<organism evidence="7 8">
    <name type="scientific">Streptococcus henryi</name>
    <dbReference type="NCBI Taxonomy" id="439219"/>
    <lineage>
        <taxon>Bacteria</taxon>
        <taxon>Bacillati</taxon>
        <taxon>Bacillota</taxon>
        <taxon>Bacilli</taxon>
        <taxon>Lactobacillales</taxon>
        <taxon>Streptococcaceae</taxon>
        <taxon>Streptococcus</taxon>
    </lineage>
</organism>
<evidence type="ECO:0000313" key="8">
    <source>
        <dbReference type="Proteomes" id="UP000182508"/>
    </source>
</evidence>
<dbReference type="eggNOG" id="COG0842">
    <property type="taxonomic scope" value="Bacteria"/>
</dbReference>
<feature type="transmembrane region" description="Helical" evidence="5">
    <location>
        <begin position="116"/>
        <end position="134"/>
    </location>
</feature>
<dbReference type="PANTHER" id="PTHR43229">
    <property type="entry name" value="NODULATION PROTEIN J"/>
    <property type="match status" value="1"/>
</dbReference>
<dbReference type="AlphaFoldDB" id="A0A1G6D250"/>
<protein>
    <submittedName>
        <fullName evidence="7">Multidrug/hemolysin transport system permease protein</fullName>
    </submittedName>
</protein>
<dbReference type="EMBL" id="FMXP01000030">
    <property type="protein sequence ID" value="SDB39246.1"/>
    <property type="molecule type" value="Genomic_DNA"/>
</dbReference>
<dbReference type="Pfam" id="PF12698">
    <property type="entry name" value="ABC2_membrane_3"/>
    <property type="match status" value="1"/>
</dbReference>
<comment type="subcellular location">
    <subcellularLocation>
        <location evidence="1">Membrane</location>
        <topology evidence="1">Multi-pass membrane protein</topology>
    </subcellularLocation>
</comment>
<name>A0A1G6D250_9STRE</name>
<keyword evidence="4 5" id="KW-0472">Membrane</keyword>
<dbReference type="PANTHER" id="PTHR43229:SF2">
    <property type="entry name" value="NODULATION PROTEIN J"/>
    <property type="match status" value="1"/>
</dbReference>
<dbReference type="STRING" id="439219.SAMN02910293_01940"/>
<keyword evidence="3 5" id="KW-1133">Transmembrane helix</keyword>
<accession>A0A1G6D250</accession>
<feature type="transmembrane region" description="Helical" evidence="5">
    <location>
        <begin position="44"/>
        <end position="70"/>
    </location>
</feature>
<dbReference type="InterPro" id="IPR051784">
    <property type="entry name" value="Nod_factor_ABC_transporter"/>
</dbReference>